<evidence type="ECO:0000313" key="4">
    <source>
        <dbReference type="Proteomes" id="UP000605846"/>
    </source>
</evidence>
<dbReference type="InterPro" id="IPR050645">
    <property type="entry name" value="Histidine_acid_phosphatase"/>
</dbReference>
<reference evidence="3" key="1">
    <citation type="submission" date="2020-01" db="EMBL/GenBank/DDBJ databases">
        <title>Genome Sequencing of Three Apophysomyces-Like Fungal Strains Confirms a Novel Fungal Genus in the Mucoromycota with divergent Burkholderia-like Endosymbiotic Bacteria.</title>
        <authorList>
            <person name="Stajich J.E."/>
            <person name="Macias A.M."/>
            <person name="Carter-House D."/>
            <person name="Lovett B."/>
            <person name="Kasson L.R."/>
            <person name="Berry K."/>
            <person name="Grigoriev I."/>
            <person name="Chang Y."/>
            <person name="Spatafora J."/>
            <person name="Kasson M.T."/>
        </authorList>
    </citation>
    <scope>NUCLEOTIDE SEQUENCE</scope>
    <source>
        <strain evidence="3">NRRL A-21654</strain>
    </source>
</reference>
<evidence type="ECO:0000256" key="2">
    <source>
        <dbReference type="ARBA" id="ARBA00022801"/>
    </source>
</evidence>
<protein>
    <recommendedName>
        <fullName evidence="5">Acid phosphatase</fullName>
    </recommendedName>
</protein>
<dbReference type="SUPFAM" id="SSF53254">
    <property type="entry name" value="Phosphoglycerate mutase-like"/>
    <property type="match status" value="1"/>
</dbReference>
<sequence length="388" mass="44066">MVRERTPVRKRLEKFVPAVWNVCDANRAMFATIAMFAEKQELESSPLQRLLETEHKTEEAGACYYGQLTNMGRKNMTSLGNRLREIYIDKLQFLPDIFEDNAVYLRSTDYPRTQESVQQLIAGGLYPPEKRLPGFALKIRTRDPRVDNMFPNPNCNRLRQLAKEFKHTVAEMCADQMTSISERLKNHVKEVSLDSHPSANGIMDTLISAKVHGFSLPEDIDDTLMRDLEDVVVKEWFYGAIASQEVRRLGLGRLAGDIQDRMVRRADGSDKKIGEDGYKLAVYSGHDTTVGPLLIILGGFDMRWPPFGSSIIFELFKQKGSSGWKGLFSKQEDHYVRVRYNNKVLELPGCADKGNHHANGDKSLCTLDAFKKIVKDSIPDNWAEECSV</sequence>
<dbReference type="AlphaFoldDB" id="A0A8H7BYE4"/>
<dbReference type="Proteomes" id="UP000605846">
    <property type="component" value="Unassembled WGS sequence"/>
</dbReference>
<gene>
    <name evidence="3" type="ORF">EC973_000662</name>
</gene>
<organism evidence="3 4">
    <name type="scientific">Apophysomyces ossiformis</name>
    <dbReference type="NCBI Taxonomy" id="679940"/>
    <lineage>
        <taxon>Eukaryota</taxon>
        <taxon>Fungi</taxon>
        <taxon>Fungi incertae sedis</taxon>
        <taxon>Mucoromycota</taxon>
        <taxon>Mucoromycotina</taxon>
        <taxon>Mucoromycetes</taxon>
        <taxon>Mucorales</taxon>
        <taxon>Mucorineae</taxon>
        <taxon>Mucoraceae</taxon>
        <taxon>Apophysomyces</taxon>
    </lineage>
</organism>
<dbReference type="InterPro" id="IPR029033">
    <property type="entry name" value="His_PPase_superfam"/>
</dbReference>
<evidence type="ECO:0000313" key="3">
    <source>
        <dbReference type="EMBL" id="KAF7731246.1"/>
    </source>
</evidence>
<comment type="similarity">
    <text evidence="1">Belongs to the histidine acid phosphatase family.</text>
</comment>
<dbReference type="OrthoDB" id="10257284at2759"/>
<keyword evidence="4" id="KW-1185">Reference proteome</keyword>
<proteinExistence type="inferred from homology"/>
<dbReference type="Pfam" id="PF00328">
    <property type="entry name" value="His_Phos_2"/>
    <property type="match status" value="1"/>
</dbReference>
<accession>A0A8H7BYE4</accession>
<dbReference type="GO" id="GO:0016791">
    <property type="term" value="F:phosphatase activity"/>
    <property type="evidence" value="ECO:0007669"/>
    <property type="project" value="TreeGrafter"/>
</dbReference>
<dbReference type="InterPro" id="IPR000560">
    <property type="entry name" value="His_Pase_clade-2"/>
</dbReference>
<dbReference type="EMBL" id="JABAYA010000011">
    <property type="protein sequence ID" value="KAF7731246.1"/>
    <property type="molecule type" value="Genomic_DNA"/>
</dbReference>
<name>A0A8H7BYE4_9FUNG</name>
<dbReference type="PANTHER" id="PTHR11567">
    <property type="entry name" value="ACID PHOSPHATASE-RELATED"/>
    <property type="match status" value="1"/>
</dbReference>
<evidence type="ECO:0008006" key="5">
    <source>
        <dbReference type="Google" id="ProtNLM"/>
    </source>
</evidence>
<evidence type="ECO:0000256" key="1">
    <source>
        <dbReference type="ARBA" id="ARBA00005375"/>
    </source>
</evidence>
<comment type="caution">
    <text evidence="3">The sequence shown here is derived from an EMBL/GenBank/DDBJ whole genome shotgun (WGS) entry which is preliminary data.</text>
</comment>
<dbReference type="Gene3D" id="3.40.50.1240">
    <property type="entry name" value="Phosphoglycerate mutase-like"/>
    <property type="match status" value="1"/>
</dbReference>
<keyword evidence="2" id="KW-0378">Hydrolase</keyword>
<dbReference type="CDD" id="cd07061">
    <property type="entry name" value="HP_HAP_like"/>
    <property type="match status" value="1"/>
</dbReference>
<dbReference type="PANTHER" id="PTHR11567:SF110">
    <property type="entry name" value="2-PHOSPHOXYLOSE PHOSPHATASE 1"/>
    <property type="match status" value="1"/>
</dbReference>